<dbReference type="Pfam" id="PF02397">
    <property type="entry name" value="Bac_transf"/>
    <property type="match status" value="1"/>
</dbReference>
<dbReference type="RefSeq" id="WP_000639486.1">
    <property type="nucleotide sequence ID" value="NZ_VEHB01000004.1"/>
</dbReference>
<evidence type="ECO:0000256" key="7">
    <source>
        <dbReference type="SAM" id="Phobius"/>
    </source>
</evidence>
<dbReference type="EMBL" id="CP001176">
    <property type="protein sequence ID" value="ACK60908.1"/>
    <property type="molecule type" value="Genomic_DNA"/>
</dbReference>
<dbReference type="Proteomes" id="UP000007096">
    <property type="component" value="Chromosome"/>
</dbReference>
<feature type="domain" description="Bacterial sugar transferase" evidence="8">
    <location>
        <begin position="34"/>
        <end position="213"/>
    </location>
</feature>
<reference evidence="9 10" key="1">
    <citation type="submission" date="2008-10" db="EMBL/GenBank/DDBJ databases">
        <title>Genome sequence of Bacillus cereus B4264.</title>
        <authorList>
            <person name="Dodson R.J."/>
            <person name="Durkin A.S."/>
            <person name="Rosovitz M.J."/>
            <person name="Rasko D.A."/>
            <person name="Hoffmaster A."/>
            <person name="Ravel J."/>
            <person name="Sutton G."/>
        </authorList>
    </citation>
    <scope>NUCLEOTIDE SEQUENCE [LARGE SCALE GENOMIC DNA]</scope>
    <source>
        <strain evidence="9 10">B4264</strain>
    </source>
</reference>
<evidence type="ECO:0000256" key="3">
    <source>
        <dbReference type="ARBA" id="ARBA00022679"/>
    </source>
</evidence>
<dbReference type="HOGENOM" id="CLU_024920_1_2_9"/>
<evidence type="ECO:0000256" key="6">
    <source>
        <dbReference type="ARBA" id="ARBA00023136"/>
    </source>
</evidence>
<comment type="subcellular location">
    <subcellularLocation>
        <location evidence="1">Membrane</location>
        <topology evidence="1">Multi-pass membrane protein</topology>
    </subcellularLocation>
</comment>
<evidence type="ECO:0000256" key="5">
    <source>
        <dbReference type="ARBA" id="ARBA00022989"/>
    </source>
</evidence>
<dbReference type="GO" id="GO:0016780">
    <property type="term" value="F:phosphotransferase activity, for other substituted phosphate groups"/>
    <property type="evidence" value="ECO:0007669"/>
    <property type="project" value="TreeGrafter"/>
</dbReference>
<evidence type="ECO:0000313" key="10">
    <source>
        <dbReference type="Proteomes" id="UP000007096"/>
    </source>
</evidence>
<dbReference type="PANTHER" id="PTHR30576:SF0">
    <property type="entry name" value="UNDECAPRENYL-PHOSPHATE N-ACETYLGALACTOSAMINYL 1-PHOSPHATE TRANSFERASE-RELATED"/>
    <property type="match status" value="1"/>
</dbReference>
<accession>B7HFG9</accession>
<comment type="similarity">
    <text evidence="2">Belongs to the bacterial sugar transferase family.</text>
</comment>
<evidence type="ECO:0000256" key="2">
    <source>
        <dbReference type="ARBA" id="ARBA00006464"/>
    </source>
</evidence>
<sequence length="219" mass="25403">MIYKKKVEDEERYEHFRIIEGVYIAEKDNYILLKRIVESIMAICGIFILSPVLIIISILIKIDSKGPIIYSQERLGVNGKRFRVLKFRSMVVDAEKGGPQWATKDDNRITKFGHFIRKTRIDELPQLLNILRGDMGIIGPRPERPIFTEKFSEEIPNFRDRLVIRPGLTGWAQVNGGYDITPREKFELDMYYIKNMSVLLDMKILVKTIKVVITGEGAR</sequence>
<protein>
    <submittedName>
        <fullName evidence="9">Glucosyltransferase EpsB</fullName>
    </submittedName>
</protein>
<evidence type="ECO:0000256" key="4">
    <source>
        <dbReference type="ARBA" id="ARBA00022692"/>
    </source>
</evidence>
<dbReference type="GO" id="GO:0016020">
    <property type="term" value="C:membrane"/>
    <property type="evidence" value="ECO:0007669"/>
    <property type="project" value="UniProtKB-SubCell"/>
</dbReference>
<keyword evidence="5 7" id="KW-1133">Transmembrane helix</keyword>
<keyword evidence="4 7" id="KW-0812">Transmembrane</keyword>
<dbReference type="AlphaFoldDB" id="B7HFG9"/>
<dbReference type="InterPro" id="IPR017475">
    <property type="entry name" value="EPS_sugar_tfrase"/>
</dbReference>
<feature type="transmembrane region" description="Helical" evidence="7">
    <location>
        <begin position="40"/>
        <end position="60"/>
    </location>
</feature>
<proteinExistence type="inferred from homology"/>
<dbReference type="InterPro" id="IPR003362">
    <property type="entry name" value="Bact_transf"/>
</dbReference>
<evidence type="ECO:0000256" key="1">
    <source>
        <dbReference type="ARBA" id="ARBA00004141"/>
    </source>
</evidence>
<dbReference type="PANTHER" id="PTHR30576">
    <property type="entry name" value="COLANIC BIOSYNTHESIS UDP-GLUCOSE LIPID CARRIER TRANSFERASE"/>
    <property type="match status" value="1"/>
</dbReference>
<keyword evidence="3 9" id="KW-0808">Transferase</keyword>
<gene>
    <name evidence="9" type="ordered locus">BCB4264_A5394</name>
</gene>
<keyword evidence="6 7" id="KW-0472">Membrane</keyword>
<dbReference type="NCBIfam" id="TIGR03025">
    <property type="entry name" value="EPS_sugtrans"/>
    <property type="match status" value="1"/>
</dbReference>
<organism evidence="9 10">
    <name type="scientific">Bacillus cereus (strain B4264)</name>
    <dbReference type="NCBI Taxonomy" id="405532"/>
    <lineage>
        <taxon>Bacteria</taxon>
        <taxon>Bacillati</taxon>
        <taxon>Bacillota</taxon>
        <taxon>Bacilli</taxon>
        <taxon>Bacillales</taxon>
        <taxon>Bacillaceae</taxon>
        <taxon>Bacillus</taxon>
        <taxon>Bacillus cereus group</taxon>
    </lineage>
</organism>
<evidence type="ECO:0000259" key="8">
    <source>
        <dbReference type="Pfam" id="PF02397"/>
    </source>
</evidence>
<dbReference type="KEGG" id="bcb:BCB4264_A5394"/>
<evidence type="ECO:0000313" key="9">
    <source>
        <dbReference type="EMBL" id="ACK60908.1"/>
    </source>
</evidence>
<name>B7HFG9_BACC4</name>